<sequence length="128" mass="14941">MKFLNIKNLDKDIEDNNFLWNNYDNRYNPIRIRHYRKSSSKTSNIYKISSNGSSKFVFICPPRKSAEREHVPNIFVHALRLILSGLIILDTFHIWPGEFLPNQIPVVPPPPLPPIKSNIIEPLWCDNC</sequence>
<proteinExistence type="predicted"/>
<protein>
    <submittedName>
        <fullName evidence="2">Uncharacterized protein LOC105364328</fullName>
    </submittedName>
</protein>
<evidence type="ECO:0000313" key="2">
    <source>
        <dbReference type="RefSeq" id="XP_011500528.1"/>
    </source>
</evidence>
<keyword evidence="1" id="KW-1185">Reference proteome</keyword>
<organism evidence="1 2">
    <name type="scientific">Ceratosolen solmsi marchali</name>
    <dbReference type="NCBI Taxonomy" id="326594"/>
    <lineage>
        <taxon>Eukaryota</taxon>
        <taxon>Metazoa</taxon>
        <taxon>Ecdysozoa</taxon>
        <taxon>Arthropoda</taxon>
        <taxon>Hexapoda</taxon>
        <taxon>Insecta</taxon>
        <taxon>Pterygota</taxon>
        <taxon>Neoptera</taxon>
        <taxon>Endopterygota</taxon>
        <taxon>Hymenoptera</taxon>
        <taxon>Apocrita</taxon>
        <taxon>Proctotrupomorpha</taxon>
        <taxon>Chalcidoidea</taxon>
        <taxon>Agaonidae</taxon>
        <taxon>Agaoninae</taxon>
        <taxon>Ceratosolen</taxon>
    </lineage>
</organism>
<evidence type="ECO:0000313" key="1">
    <source>
        <dbReference type="Proteomes" id="UP000695007"/>
    </source>
</evidence>
<reference evidence="2" key="1">
    <citation type="submission" date="2025-08" db="UniProtKB">
        <authorList>
            <consortium name="RefSeq"/>
        </authorList>
    </citation>
    <scope>IDENTIFICATION</scope>
</reference>
<dbReference type="KEGG" id="csol:105364328"/>
<accession>A0AAJ6YM19</accession>
<dbReference type="GeneID" id="105364328"/>
<dbReference type="RefSeq" id="XP_011500528.1">
    <property type="nucleotide sequence ID" value="XM_011502226.1"/>
</dbReference>
<dbReference type="AlphaFoldDB" id="A0AAJ6YM19"/>
<dbReference type="Proteomes" id="UP000695007">
    <property type="component" value="Unplaced"/>
</dbReference>
<name>A0AAJ6YM19_9HYME</name>
<gene>
    <name evidence="2" type="primary">LOC105364328</name>
</gene>